<evidence type="ECO:0000256" key="3">
    <source>
        <dbReference type="ARBA" id="ARBA00022475"/>
    </source>
</evidence>
<reference evidence="10 11" key="1">
    <citation type="journal article" date="2021" name="Elife">
        <title>Chloroplast acquisition without the gene transfer in kleptoplastic sea slugs, Plakobranchus ocellatus.</title>
        <authorList>
            <person name="Maeda T."/>
            <person name="Takahashi S."/>
            <person name="Yoshida T."/>
            <person name="Shimamura S."/>
            <person name="Takaki Y."/>
            <person name="Nagai Y."/>
            <person name="Toyoda A."/>
            <person name="Suzuki Y."/>
            <person name="Arimoto A."/>
            <person name="Ishii H."/>
            <person name="Satoh N."/>
            <person name="Nishiyama T."/>
            <person name="Hasebe M."/>
            <person name="Maruyama T."/>
            <person name="Minagawa J."/>
            <person name="Obokata J."/>
            <person name="Shigenobu S."/>
        </authorList>
    </citation>
    <scope>NUCLEOTIDE SEQUENCE [LARGE SCALE GENOMIC DNA]</scope>
</reference>
<gene>
    <name evidence="10" type="ORF">ElyMa_004066200</name>
</gene>
<dbReference type="SUPFAM" id="SSF82861">
    <property type="entry name" value="Mechanosensitive channel protein MscS (YggB), transmembrane region"/>
    <property type="match status" value="1"/>
</dbReference>
<evidence type="ECO:0000313" key="10">
    <source>
        <dbReference type="EMBL" id="GFR81267.1"/>
    </source>
</evidence>
<feature type="transmembrane region" description="Helical" evidence="7">
    <location>
        <begin position="103"/>
        <end position="121"/>
    </location>
</feature>
<dbReference type="SUPFAM" id="SSF82689">
    <property type="entry name" value="Mechanosensitive channel protein MscS (YggB), C-terminal domain"/>
    <property type="match status" value="1"/>
</dbReference>
<evidence type="ECO:0000256" key="1">
    <source>
        <dbReference type="ARBA" id="ARBA00004651"/>
    </source>
</evidence>
<evidence type="ECO:0000259" key="9">
    <source>
        <dbReference type="Pfam" id="PF21082"/>
    </source>
</evidence>
<dbReference type="Gene3D" id="3.30.70.100">
    <property type="match status" value="1"/>
</dbReference>
<dbReference type="InterPro" id="IPR045275">
    <property type="entry name" value="MscS_archaea/bacteria_type"/>
</dbReference>
<evidence type="ECO:0000313" key="11">
    <source>
        <dbReference type="Proteomes" id="UP000762676"/>
    </source>
</evidence>
<dbReference type="GO" id="GO:0008381">
    <property type="term" value="F:mechanosensitive monoatomic ion channel activity"/>
    <property type="evidence" value="ECO:0007669"/>
    <property type="project" value="InterPro"/>
</dbReference>
<dbReference type="Gene3D" id="1.10.287.1260">
    <property type="match status" value="1"/>
</dbReference>
<evidence type="ECO:0000256" key="7">
    <source>
        <dbReference type="SAM" id="Phobius"/>
    </source>
</evidence>
<feature type="transmembrane region" description="Helical" evidence="7">
    <location>
        <begin position="37"/>
        <end position="55"/>
    </location>
</feature>
<name>A0AAV4G6N7_9GAST</name>
<proteinExistence type="inferred from homology"/>
<dbReference type="PANTHER" id="PTHR30221:SF8">
    <property type="entry name" value="SMALL-CONDUCTANCE MECHANOSENSITIVE CHANNEL"/>
    <property type="match status" value="1"/>
</dbReference>
<dbReference type="InterPro" id="IPR049278">
    <property type="entry name" value="MS_channel_C"/>
</dbReference>
<dbReference type="InterPro" id="IPR011014">
    <property type="entry name" value="MscS_channel_TM-2"/>
</dbReference>
<keyword evidence="11" id="KW-1185">Reference proteome</keyword>
<dbReference type="PANTHER" id="PTHR30221">
    <property type="entry name" value="SMALL-CONDUCTANCE MECHANOSENSITIVE CHANNEL"/>
    <property type="match status" value="1"/>
</dbReference>
<dbReference type="Pfam" id="PF21082">
    <property type="entry name" value="MS_channel_3rd"/>
    <property type="match status" value="1"/>
</dbReference>
<protein>
    <submittedName>
        <fullName evidence="10">Mechanosensitive ion channel protein MscS</fullName>
    </submittedName>
</protein>
<comment type="similarity">
    <text evidence="2">Belongs to the MscS (TC 1.A.23) family.</text>
</comment>
<dbReference type="Pfam" id="PF00924">
    <property type="entry name" value="MS_channel_2nd"/>
    <property type="match status" value="1"/>
</dbReference>
<keyword evidence="3" id="KW-1003">Cell membrane</keyword>
<dbReference type="InterPro" id="IPR008910">
    <property type="entry name" value="MSC_TM_helix"/>
</dbReference>
<sequence length="294" mass="31963">MADNTSWNQAMNQTGLEQELQQLQNVYTLITEFLVKYSFQLVGALIIFCIGLWVASKVSRLLLGLFKKHNIDITLATFVASAVRILIIILIGIIALGKLGISVTPLVAAIGAVSLGAGLALQGMLSNYAAGVTIIVTRPFVVTNTISVLGVTGQVKSISLGKTTLTNEEGEEISIPNKHILGEVLHNSFGNMLVEAKIGISYQADPEQAIAVLEKAAATQPDIDQKQGIQIGIDAFGDSAIELEIRYWAPTQQYYRVKYQTNLALYKALQEAGIVIPFPQREVRIVNQKLPEIM</sequence>
<evidence type="ECO:0000259" key="8">
    <source>
        <dbReference type="Pfam" id="PF00924"/>
    </source>
</evidence>
<dbReference type="SUPFAM" id="SSF50182">
    <property type="entry name" value="Sm-like ribonucleoproteins"/>
    <property type="match status" value="1"/>
</dbReference>
<comment type="subcellular location">
    <subcellularLocation>
        <location evidence="1">Cell membrane</location>
        <topology evidence="1">Multi-pass membrane protein</topology>
    </subcellularLocation>
</comment>
<feature type="domain" description="Mechanosensitive ion channel MscS" evidence="8">
    <location>
        <begin position="124"/>
        <end position="187"/>
    </location>
</feature>
<dbReference type="InterPro" id="IPR006685">
    <property type="entry name" value="MscS_channel_2nd"/>
</dbReference>
<dbReference type="GO" id="GO:0005886">
    <property type="term" value="C:plasma membrane"/>
    <property type="evidence" value="ECO:0007669"/>
    <property type="project" value="UniProtKB-SubCell"/>
</dbReference>
<dbReference type="Gene3D" id="2.30.30.60">
    <property type="match status" value="1"/>
</dbReference>
<dbReference type="EMBL" id="BMAT01008252">
    <property type="protein sequence ID" value="GFR81267.1"/>
    <property type="molecule type" value="Genomic_DNA"/>
</dbReference>
<keyword evidence="4 7" id="KW-0812">Transmembrane</keyword>
<evidence type="ECO:0000256" key="5">
    <source>
        <dbReference type="ARBA" id="ARBA00022989"/>
    </source>
</evidence>
<organism evidence="10 11">
    <name type="scientific">Elysia marginata</name>
    <dbReference type="NCBI Taxonomy" id="1093978"/>
    <lineage>
        <taxon>Eukaryota</taxon>
        <taxon>Metazoa</taxon>
        <taxon>Spiralia</taxon>
        <taxon>Lophotrochozoa</taxon>
        <taxon>Mollusca</taxon>
        <taxon>Gastropoda</taxon>
        <taxon>Heterobranchia</taxon>
        <taxon>Euthyneura</taxon>
        <taxon>Panpulmonata</taxon>
        <taxon>Sacoglossa</taxon>
        <taxon>Placobranchoidea</taxon>
        <taxon>Plakobranchidae</taxon>
        <taxon>Elysia</taxon>
    </lineage>
</organism>
<dbReference type="Pfam" id="PF05552">
    <property type="entry name" value="MS_channel_1st_1"/>
    <property type="match status" value="1"/>
</dbReference>
<comment type="caution">
    <text evidence="10">The sequence shown here is derived from an EMBL/GenBank/DDBJ whole genome shotgun (WGS) entry which is preliminary data.</text>
</comment>
<feature type="domain" description="Mechanosensitive ion channel MscS C-terminal" evidence="9">
    <location>
        <begin position="194"/>
        <end position="276"/>
    </location>
</feature>
<keyword evidence="6 7" id="KW-0472">Membrane</keyword>
<dbReference type="InterPro" id="IPR010920">
    <property type="entry name" value="LSM_dom_sf"/>
</dbReference>
<dbReference type="AlphaFoldDB" id="A0AAV4G6N7"/>
<evidence type="ECO:0000256" key="4">
    <source>
        <dbReference type="ARBA" id="ARBA00022692"/>
    </source>
</evidence>
<evidence type="ECO:0000256" key="2">
    <source>
        <dbReference type="ARBA" id="ARBA00008017"/>
    </source>
</evidence>
<evidence type="ECO:0000256" key="6">
    <source>
        <dbReference type="ARBA" id="ARBA00023136"/>
    </source>
</evidence>
<keyword evidence="5 7" id="KW-1133">Transmembrane helix</keyword>
<dbReference type="InterPro" id="IPR023408">
    <property type="entry name" value="MscS_beta-dom_sf"/>
</dbReference>
<feature type="transmembrane region" description="Helical" evidence="7">
    <location>
        <begin position="75"/>
        <end position="97"/>
    </location>
</feature>
<accession>A0AAV4G6N7</accession>
<dbReference type="InterPro" id="IPR011066">
    <property type="entry name" value="MscS_channel_C_sf"/>
</dbReference>
<dbReference type="Proteomes" id="UP000762676">
    <property type="component" value="Unassembled WGS sequence"/>
</dbReference>